<accession>A0A913WP36</accession>
<dbReference type="AlphaFoldDB" id="A0A913WP36"/>
<evidence type="ECO:0000313" key="5">
    <source>
        <dbReference type="EnsemblMetazoa" id="XP_020891948.2"/>
    </source>
</evidence>
<keyword evidence="2" id="KW-0812">Transmembrane</keyword>
<protein>
    <recommendedName>
        <fullName evidence="7">4-coumarate--CoA ligase</fullName>
    </recommendedName>
</protein>
<sequence>MTCKTLTIFRDHCRVGKQYHNHLVYKLSNLRSRYLTYCTGYSPLALFMTHFFQSDGPTGRSYTFKEVSQLTKKAGSALKRLGVGSDEVIALHLPNIPEYVPIFYGIQATGNIISTINSALLADEIAYQLQDCGAKYVVSTSPIMAAAKEAATKANLPSQNVLDIEYLWDLIVKDDGSHLPEVYTTDNPDEHVICLPYSSGTTGRPKGVMLTDTNYVAHTLIIGNEKFMSLREDIEQESVLGLLPFFHAYGLAYIIGMFLHLGSKVVCMQKFEPEMFLKIIEREKLTTLPIVPPLALFLAKDPMVDNYDLTAVERIICGAAPLAKDVEELLWKKFPNIREIRQGWGMTETTAGCIINPSEKSHVKSGSVGVLLPLMEGKVIDLETGESVGPNIDGEICVKGPIVAKGYLNNPKATVETIDKDGWLHTGDIGHYDEDQYFYIVDRKKELIKYKGFQVAPADLEAILVSNPSIADAAVIGIPDEKGGEVPKAFVVPRGEITEEQIKDYVASKVSPHKRLRGGVTFVDVIPKTASGKILRRVIRSQISDKKLA</sequence>
<dbReference type="Proteomes" id="UP000887567">
    <property type="component" value="Unplaced"/>
</dbReference>
<evidence type="ECO:0000259" key="3">
    <source>
        <dbReference type="Pfam" id="PF00501"/>
    </source>
</evidence>
<dbReference type="OrthoDB" id="10253869at2759"/>
<organism evidence="5 6">
    <name type="scientific">Exaiptasia diaphana</name>
    <name type="common">Tropical sea anemone</name>
    <name type="synonym">Aiptasia pulchella</name>
    <dbReference type="NCBI Taxonomy" id="2652724"/>
    <lineage>
        <taxon>Eukaryota</taxon>
        <taxon>Metazoa</taxon>
        <taxon>Cnidaria</taxon>
        <taxon>Anthozoa</taxon>
        <taxon>Hexacorallia</taxon>
        <taxon>Actiniaria</taxon>
        <taxon>Aiptasiidae</taxon>
        <taxon>Exaiptasia</taxon>
    </lineage>
</organism>
<dbReference type="Gene3D" id="3.40.50.12780">
    <property type="entry name" value="N-terminal domain of ligase-like"/>
    <property type="match status" value="1"/>
</dbReference>
<dbReference type="FunFam" id="3.30.300.30:FF:000007">
    <property type="entry name" value="4-coumarate--CoA ligase 2"/>
    <property type="match status" value="1"/>
</dbReference>
<feature type="transmembrane region" description="Helical" evidence="2">
    <location>
        <begin position="239"/>
        <end position="261"/>
    </location>
</feature>
<feature type="domain" description="AMP-dependent synthetase/ligase" evidence="3">
    <location>
        <begin position="58"/>
        <end position="408"/>
    </location>
</feature>
<dbReference type="PANTHER" id="PTHR24096">
    <property type="entry name" value="LONG-CHAIN-FATTY-ACID--COA LIGASE"/>
    <property type="match status" value="1"/>
</dbReference>
<evidence type="ECO:0000256" key="1">
    <source>
        <dbReference type="ARBA" id="ARBA00006432"/>
    </source>
</evidence>
<dbReference type="InterPro" id="IPR025110">
    <property type="entry name" value="AMP-bd_C"/>
</dbReference>
<keyword evidence="6" id="KW-1185">Reference proteome</keyword>
<dbReference type="GeneID" id="110231282"/>
<dbReference type="GO" id="GO:0016405">
    <property type="term" value="F:CoA-ligase activity"/>
    <property type="evidence" value="ECO:0007669"/>
    <property type="project" value="TreeGrafter"/>
</dbReference>
<dbReference type="InterPro" id="IPR042099">
    <property type="entry name" value="ANL_N_sf"/>
</dbReference>
<name>A0A913WP36_EXADI</name>
<comment type="similarity">
    <text evidence="1">Belongs to the ATP-dependent AMP-binding enzyme family.</text>
</comment>
<dbReference type="Gene3D" id="3.30.300.30">
    <property type="match status" value="1"/>
</dbReference>
<evidence type="ECO:0000259" key="4">
    <source>
        <dbReference type="Pfam" id="PF13193"/>
    </source>
</evidence>
<dbReference type="OMA" id="YIMPKFD"/>
<dbReference type="PROSITE" id="PS00455">
    <property type="entry name" value="AMP_BINDING"/>
    <property type="match status" value="1"/>
</dbReference>
<dbReference type="SUPFAM" id="SSF56801">
    <property type="entry name" value="Acetyl-CoA synthetase-like"/>
    <property type="match status" value="1"/>
</dbReference>
<dbReference type="PANTHER" id="PTHR24096:SF422">
    <property type="entry name" value="BCDNA.GH02901"/>
    <property type="match status" value="1"/>
</dbReference>
<keyword evidence="2" id="KW-1133">Transmembrane helix</keyword>
<dbReference type="InterPro" id="IPR000873">
    <property type="entry name" value="AMP-dep_synth/lig_dom"/>
</dbReference>
<dbReference type="InterPro" id="IPR045851">
    <property type="entry name" value="AMP-bd_C_sf"/>
</dbReference>
<feature type="domain" description="AMP-binding enzyme C-terminal" evidence="4">
    <location>
        <begin position="460"/>
        <end position="533"/>
    </location>
</feature>
<keyword evidence="2" id="KW-0472">Membrane</keyword>
<evidence type="ECO:0008006" key="7">
    <source>
        <dbReference type="Google" id="ProtNLM"/>
    </source>
</evidence>
<evidence type="ECO:0000256" key="2">
    <source>
        <dbReference type="SAM" id="Phobius"/>
    </source>
</evidence>
<dbReference type="Pfam" id="PF00501">
    <property type="entry name" value="AMP-binding"/>
    <property type="match status" value="1"/>
</dbReference>
<dbReference type="InterPro" id="IPR020845">
    <property type="entry name" value="AMP-binding_CS"/>
</dbReference>
<evidence type="ECO:0000313" key="6">
    <source>
        <dbReference type="Proteomes" id="UP000887567"/>
    </source>
</evidence>
<dbReference type="RefSeq" id="XP_020891948.2">
    <property type="nucleotide sequence ID" value="XM_021036289.2"/>
</dbReference>
<dbReference type="KEGG" id="epa:110231282"/>
<proteinExistence type="inferred from homology"/>
<dbReference type="EnsemblMetazoa" id="XM_021036289.2">
    <property type="protein sequence ID" value="XP_020891948.2"/>
    <property type="gene ID" value="LOC110231282"/>
</dbReference>
<dbReference type="Pfam" id="PF13193">
    <property type="entry name" value="AMP-binding_C"/>
    <property type="match status" value="1"/>
</dbReference>
<reference evidence="5" key="1">
    <citation type="submission" date="2022-11" db="UniProtKB">
        <authorList>
            <consortium name="EnsemblMetazoa"/>
        </authorList>
    </citation>
    <scope>IDENTIFICATION</scope>
</reference>